<comment type="caution">
    <text evidence="1">The sequence shown here is derived from an EMBL/GenBank/DDBJ whole genome shotgun (WGS) entry which is preliminary data.</text>
</comment>
<protein>
    <recommendedName>
        <fullName evidence="3">Lipoprotein</fullName>
    </recommendedName>
</protein>
<reference evidence="1 2" key="1">
    <citation type="submission" date="2015-09" db="EMBL/GenBank/DDBJ databases">
        <title>Identification and resolution of microdiversity through metagenomic sequencing of parallel consortia.</title>
        <authorList>
            <person name="Nelson W.C."/>
            <person name="Romine M.F."/>
            <person name="Lindemann S.R."/>
        </authorList>
    </citation>
    <scope>NUCLEOTIDE SEQUENCE [LARGE SCALE GENOMIC DNA]</scope>
    <source>
        <strain evidence="1">Ana</strain>
    </source>
</reference>
<evidence type="ECO:0000313" key="2">
    <source>
        <dbReference type="Proteomes" id="UP000050465"/>
    </source>
</evidence>
<dbReference type="Proteomes" id="UP000050465">
    <property type="component" value="Unassembled WGS sequence"/>
</dbReference>
<sequence length="261" mass="28255">MQSANKLVSCTHFAGLAMILTACGPHLPMGSAQAMLAANVPTSTQKQPGPQPAEIQKLMDKQDSPTMKRLQRIKTGAEAGEYIGSLTDCDGDGIANESRIDFNGDGIADGCVEGREEIPEPPFQQAYTPTQAAFESAIPAVGWQVQYQCGEDLYEVTLSRPTEDRLVYSADGLQLTSEVVYNDTDPNLNQPLVIKDPVEGLRYRFEQPINGEFYEYAIANYGGNVGLYIYQTGAQIVAVPCETKSEAKTGETKTGETETGQ</sequence>
<gene>
    <name evidence="1" type="ORF">HLUCCA11_08820</name>
</gene>
<dbReference type="PATRIC" id="fig|1666911.3.peg.4151"/>
<evidence type="ECO:0000313" key="1">
    <source>
        <dbReference type="EMBL" id="KPQ35989.1"/>
    </source>
</evidence>
<dbReference type="AlphaFoldDB" id="A0A0P7YXM1"/>
<accession>A0A0P7YXM1</accession>
<organism evidence="1 2">
    <name type="scientific">Phormidesmis priestleyi Ana</name>
    <dbReference type="NCBI Taxonomy" id="1666911"/>
    <lineage>
        <taxon>Bacteria</taxon>
        <taxon>Bacillati</taxon>
        <taxon>Cyanobacteriota</taxon>
        <taxon>Cyanophyceae</taxon>
        <taxon>Leptolyngbyales</taxon>
        <taxon>Leptolyngbyaceae</taxon>
        <taxon>Phormidesmis</taxon>
    </lineage>
</organism>
<dbReference type="EMBL" id="LJZR01000009">
    <property type="protein sequence ID" value="KPQ35989.1"/>
    <property type="molecule type" value="Genomic_DNA"/>
</dbReference>
<dbReference type="PROSITE" id="PS51257">
    <property type="entry name" value="PROKAR_LIPOPROTEIN"/>
    <property type="match status" value="1"/>
</dbReference>
<proteinExistence type="predicted"/>
<name>A0A0P7YXM1_9CYAN</name>
<evidence type="ECO:0008006" key="3">
    <source>
        <dbReference type="Google" id="ProtNLM"/>
    </source>
</evidence>